<comment type="similarity">
    <text evidence="2 9">Belongs to the major facilitator superfamily. Proton-dependent oligopeptide transporter (POT/PTR) (TC 2.A.17) family.</text>
</comment>
<evidence type="ECO:0000256" key="2">
    <source>
        <dbReference type="ARBA" id="ARBA00005982"/>
    </source>
</evidence>
<dbReference type="Proteomes" id="UP000015101">
    <property type="component" value="Unassembled WGS sequence"/>
</dbReference>
<evidence type="ECO:0000256" key="8">
    <source>
        <dbReference type="ARBA" id="ARBA00023136"/>
    </source>
</evidence>
<feature type="transmembrane region" description="Helical" evidence="10">
    <location>
        <begin position="257"/>
        <end position="275"/>
    </location>
</feature>
<evidence type="ECO:0000256" key="3">
    <source>
        <dbReference type="ARBA" id="ARBA00022448"/>
    </source>
</evidence>
<evidence type="ECO:0000313" key="11">
    <source>
        <dbReference type="EMBL" id="ESN91180.1"/>
    </source>
</evidence>
<reference evidence="11 13" key="2">
    <citation type="journal article" date="2013" name="Nature">
        <title>Insights into bilaterian evolution from three spiralian genomes.</title>
        <authorList>
            <person name="Simakov O."/>
            <person name="Marletaz F."/>
            <person name="Cho S.J."/>
            <person name="Edsinger-Gonzales E."/>
            <person name="Havlak P."/>
            <person name="Hellsten U."/>
            <person name="Kuo D.H."/>
            <person name="Larsson T."/>
            <person name="Lv J."/>
            <person name="Arendt D."/>
            <person name="Savage R."/>
            <person name="Osoegawa K."/>
            <person name="de Jong P."/>
            <person name="Grimwood J."/>
            <person name="Chapman J.A."/>
            <person name="Shapiro H."/>
            <person name="Aerts A."/>
            <person name="Otillar R.P."/>
            <person name="Terry A.Y."/>
            <person name="Boore J.L."/>
            <person name="Grigoriev I.V."/>
            <person name="Lindberg D.R."/>
            <person name="Seaver E.C."/>
            <person name="Weisblat D.A."/>
            <person name="Putnam N.H."/>
            <person name="Rokhsar D.S."/>
        </authorList>
    </citation>
    <scope>NUCLEOTIDE SEQUENCE</scope>
</reference>
<feature type="transmembrane region" description="Helical" evidence="10">
    <location>
        <begin position="6"/>
        <end position="32"/>
    </location>
</feature>
<dbReference type="CDD" id="cd17347">
    <property type="entry name" value="MFS_SLC15A1_2_like"/>
    <property type="match status" value="1"/>
</dbReference>
<keyword evidence="8 10" id="KW-0472">Membrane</keyword>
<evidence type="ECO:0000313" key="13">
    <source>
        <dbReference type="Proteomes" id="UP000015101"/>
    </source>
</evidence>
<gene>
    <name evidence="12" type="primary">20217096</name>
    <name evidence="11" type="ORF">HELRODRAFT_90364</name>
</gene>
<dbReference type="InterPro" id="IPR000109">
    <property type="entry name" value="POT_fam"/>
</dbReference>
<dbReference type="GO" id="GO:0016324">
    <property type="term" value="C:apical plasma membrane"/>
    <property type="evidence" value="ECO:0000318"/>
    <property type="project" value="GO_Central"/>
</dbReference>
<dbReference type="PROSITE" id="PS01022">
    <property type="entry name" value="PTR2_1"/>
    <property type="match status" value="1"/>
</dbReference>
<dbReference type="CTD" id="20217096"/>
<dbReference type="GO" id="GO:0140206">
    <property type="term" value="P:dipeptide import across plasma membrane"/>
    <property type="evidence" value="ECO:0000318"/>
    <property type="project" value="GO_Central"/>
</dbReference>
<sequence>GYPLHVFLVLANEFCERFSFYGMKAVLIFYLWKGLGYEEDTSTVFYHTFVVFCYATPILGAMIADGWLGKYKTILYVSIIYACGSILMTVSAIKFTRWLAFIALLVIAFGTGGIKPCVSSFGGDQFKGDQTRQKDSFFSLFYLTINIGSMISTLIIPSLRGNISCFGKDCYALCFGIPAILMIVSIALFVLGTKWYTINPPGESILKRFFGCIGKALSRKCCCAYNPDGVKKDHWLDYASPEYDQPFIEDVKDVMRVTWLFIPLPVFWTLFDQIGSKWTFQAQMMNGDFLLSSSSSLLLLLLFPLQFMNPLLVVVIVPFLEYVIYPCLTHLHIPNRPLQRMSLGLLLAAVSFLMTGFLQTAINKEEPSFLDNQAKYQIINAAPEDVFVQFKGLAGSASDYNYSIESLKVVFSVFINFITSIFPSVAIEATTRYADVLAGKYEISLNISTGGPQEFELKPGTAYQFFITYNKIYNVRTCSLGREELGNFMKLKFNNFSIFTKADDNTYNITVGSTNILKSVQSKNGPIYTLLLATNNGGDVELSQIMELEPWKINIFMQTPQYVVMSFGECLFSVTGLGFAYTQAPPSMKSILTAIWLLTVCIGNIIIIIVQAASSGANPATEFFIFSGLDFLTFIAFAVMSIFYTYVTPRSQTNIDSIENKLGNDNKGVELYEDIIGSTPRYDYIDEKAVKGIADRGHVVSEKEIGNVKKLDSVTSF</sequence>
<dbReference type="InParanoid" id="T1G7P9"/>
<dbReference type="FunCoup" id="T1G7P9">
    <property type="interactions" value="68"/>
</dbReference>
<dbReference type="eggNOG" id="KOG1237">
    <property type="taxonomic scope" value="Eukaryota"/>
</dbReference>
<feature type="transmembrane region" description="Helical" evidence="10">
    <location>
        <begin position="44"/>
        <end position="68"/>
    </location>
</feature>
<name>T1G7P9_HELRO</name>
<dbReference type="RefSeq" id="XP_009030685.1">
    <property type="nucleotide sequence ID" value="XM_009032437.1"/>
</dbReference>
<feature type="transmembrane region" description="Helical" evidence="10">
    <location>
        <begin position="74"/>
        <end position="93"/>
    </location>
</feature>
<dbReference type="SUPFAM" id="SSF103473">
    <property type="entry name" value="MFS general substrate transporter"/>
    <property type="match status" value="1"/>
</dbReference>
<evidence type="ECO:0000256" key="7">
    <source>
        <dbReference type="ARBA" id="ARBA00022989"/>
    </source>
</evidence>
<dbReference type="EnsemblMetazoa" id="HelroT90364">
    <property type="protein sequence ID" value="HelroP90364"/>
    <property type="gene ID" value="HelroG90364"/>
</dbReference>
<reference evidence="12" key="3">
    <citation type="submission" date="2015-06" db="UniProtKB">
        <authorList>
            <consortium name="EnsemblMetazoa"/>
        </authorList>
    </citation>
    <scope>IDENTIFICATION</scope>
</reference>
<dbReference type="KEGG" id="hro:HELRODRAFT_90364"/>
<dbReference type="EMBL" id="AMQM01008001">
    <property type="status" value="NOT_ANNOTATED_CDS"/>
    <property type="molecule type" value="Genomic_DNA"/>
</dbReference>
<reference evidence="13" key="1">
    <citation type="submission" date="2012-12" db="EMBL/GenBank/DDBJ databases">
        <authorList>
            <person name="Hellsten U."/>
            <person name="Grimwood J."/>
            <person name="Chapman J.A."/>
            <person name="Shapiro H."/>
            <person name="Aerts A."/>
            <person name="Otillar R.P."/>
            <person name="Terry A.Y."/>
            <person name="Boore J.L."/>
            <person name="Simakov O."/>
            <person name="Marletaz F."/>
            <person name="Cho S.-J."/>
            <person name="Edsinger-Gonzales E."/>
            <person name="Havlak P."/>
            <person name="Kuo D.-H."/>
            <person name="Larsson T."/>
            <person name="Lv J."/>
            <person name="Arendt D."/>
            <person name="Savage R."/>
            <person name="Osoegawa K."/>
            <person name="de Jong P."/>
            <person name="Lindberg D.R."/>
            <person name="Seaver E.C."/>
            <person name="Weisblat D.A."/>
            <person name="Putnam N.H."/>
            <person name="Grigoriev I.V."/>
            <person name="Rokhsar D.S."/>
        </authorList>
    </citation>
    <scope>NUCLEOTIDE SEQUENCE</scope>
</reference>
<dbReference type="OMA" id="FMTFDAD"/>
<dbReference type="EMBL" id="KB097710">
    <property type="protein sequence ID" value="ESN91180.1"/>
    <property type="molecule type" value="Genomic_DNA"/>
</dbReference>
<keyword evidence="6" id="KW-0653">Protein transport</keyword>
<evidence type="ECO:0000256" key="4">
    <source>
        <dbReference type="ARBA" id="ARBA00022692"/>
    </source>
</evidence>
<evidence type="ECO:0000256" key="1">
    <source>
        <dbReference type="ARBA" id="ARBA00004141"/>
    </source>
</evidence>
<dbReference type="AlphaFoldDB" id="T1G7P9"/>
<dbReference type="HOGENOM" id="CLU_004790_3_0_1"/>
<evidence type="ECO:0000256" key="5">
    <source>
        <dbReference type="ARBA" id="ARBA00022856"/>
    </source>
</evidence>
<feature type="transmembrane region" description="Helical" evidence="10">
    <location>
        <begin position="311"/>
        <end position="331"/>
    </location>
</feature>
<dbReference type="Pfam" id="PF00854">
    <property type="entry name" value="PTR2"/>
    <property type="match status" value="2"/>
</dbReference>
<keyword evidence="3 9" id="KW-0813">Transport</keyword>
<feature type="transmembrane region" description="Helical" evidence="10">
    <location>
        <begin position="594"/>
        <end position="617"/>
    </location>
</feature>
<dbReference type="GO" id="GO:0005886">
    <property type="term" value="C:plasma membrane"/>
    <property type="evidence" value="ECO:0000318"/>
    <property type="project" value="GO_Central"/>
</dbReference>
<feature type="transmembrane region" description="Helical" evidence="10">
    <location>
        <begin position="343"/>
        <end position="362"/>
    </location>
</feature>
<dbReference type="GeneID" id="20217096"/>
<dbReference type="PANTHER" id="PTHR11654">
    <property type="entry name" value="OLIGOPEPTIDE TRANSPORTER-RELATED"/>
    <property type="match status" value="1"/>
</dbReference>
<dbReference type="GO" id="GO:0015031">
    <property type="term" value="P:protein transport"/>
    <property type="evidence" value="ECO:0007669"/>
    <property type="project" value="UniProtKB-KW"/>
</dbReference>
<keyword evidence="7 10" id="KW-1133">Transmembrane helix</keyword>
<dbReference type="InterPro" id="IPR018456">
    <property type="entry name" value="PTR2_symporter_CS"/>
</dbReference>
<dbReference type="InterPro" id="IPR036259">
    <property type="entry name" value="MFS_trans_sf"/>
</dbReference>
<dbReference type="OrthoDB" id="205993at2759"/>
<evidence type="ECO:0000313" key="12">
    <source>
        <dbReference type="EnsemblMetazoa" id="HelroP90364"/>
    </source>
</evidence>
<dbReference type="FunFam" id="1.20.1250.20:FF:000049">
    <property type="entry name" value="Solute carrier family 15 member 2"/>
    <property type="match status" value="1"/>
</dbReference>
<dbReference type="GO" id="GO:0071916">
    <property type="term" value="F:dipeptide transmembrane transporter activity"/>
    <property type="evidence" value="ECO:0000318"/>
    <property type="project" value="GO_Central"/>
</dbReference>
<feature type="transmembrane region" description="Helical" evidence="10">
    <location>
        <begin position="98"/>
        <end position="116"/>
    </location>
</feature>
<feature type="transmembrane region" description="Helical" evidence="10">
    <location>
        <begin position="171"/>
        <end position="191"/>
    </location>
</feature>
<organism evidence="12 13">
    <name type="scientific">Helobdella robusta</name>
    <name type="common">Californian leech</name>
    <dbReference type="NCBI Taxonomy" id="6412"/>
    <lineage>
        <taxon>Eukaryota</taxon>
        <taxon>Metazoa</taxon>
        <taxon>Spiralia</taxon>
        <taxon>Lophotrochozoa</taxon>
        <taxon>Annelida</taxon>
        <taxon>Clitellata</taxon>
        <taxon>Hirudinea</taxon>
        <taxon>Rhynchobdellida</taxon>
        <taxon>Glossiphoniidae</taxon>
        <taxon>Helobdella</taxon>
    </lineage>
</organism>
<evidence type="ECO:0000256" key="6">
    <source>
        <dbReference type="ARBA" id="ARBA00022927"/>
    </source>
</evidence>
<keyword evidence="13" id="KW-1185">Reference proteome</keyword>
<feature type="transmembrane region" description="Helical" evidence="10">
    <location>
        <begin position="287"/>
        <end position="305"/>
    </location>
</feature>
<accession>T1G7P9</accession>
<feature type="transmembrane region" description="Helical" evidence="10">
    <location>
        <begin position="136"/>
        <end position="159"/>
    </location>
</feature>
<keyword evidence="4 9" id="KW-0812">Transmembrane</keyword>
<protein>
    <submittedName>
        <fullName evidence="11 12">Uncharacterized protein</fullName>
    </submittedName>
</protein>
<evidence type="ECO:0000256" key="10">
    <source>
        <dbReference type="SAM" id="Phobius"/>
    </source>
</evidence>
<evidence type="ECO:0000256" key="9">
    <source>
        <dbReference type="RuleBase" id="RU003755"/>
    </source>
</evidence>
<comment type="subcellular location">
    <subcellularLocation>
        <location evidence="1 9">Membrane</location>
        <topology evidence="1 9">Multi-pass membrane protein</topology>
    </subcellularLocation>
</comment>
<proteinExistence type="inferred from homology"/>
<feature type="transmembrane region" description="Helical" evidence="10">
    <location>
        <begin position="623"/>
        <end position="647"/>
    </location>
</feature>
<dbReference type="Gene3D" id="1.20.1250.20">
    <property type="entry name" value="MFS general substrate transporter like domains"/>
    <property type="match status" value="3"/>
</dbReference>
<dbReference type="PROSITE" id="PS01023">
    <property type="entry name" value="PTR2_2"/>
    <property type="match status" value="1"/>
</dbReference>
<keyword evidence="5" id="KW-0571">Peptide transport</keyword>